<name>X1L2Z8_9ZZZZ</name>
<comment type="caution">
    <text evidence="1">The sequence shown here is derived from an EMBL/GenBank/DDBJ whole genome shotgun (WGS) entry which is preliminary data.</text>
</comment>
<protein>
    <submittedName>
        <fullName evidence="1">Uncharacterized protein</fullName>
    </submittedName>
</protein>
<sequence length="270" mass="31643">DKYGNEVTIPGIVEHCWAYREFDNLPEVDPSAKVQKPAVRNVRTQPVELVSEKFGLRPEAQDVESELVALWEKEYRAYIRRIVEYAWKCQMFREGIQRQDFLAEIHQRLPILLEALRSDINGNKIYKEYIEQIEGAQVWGKPWPMRDYQAWLKEYLEWLIGYIEDVREKYGEGELLGRLLGIQAYYEWRIEAIDNLIDLLGEFATAKQDLLKGAESINKKGKAVERIRQDLIKDEKALLDQRRVFLLPTTGHFYQSISYPSLSASYGHLS</sequence>
<dbReference type="AlphaFoldDB" id="X1L2Z8"/>
<accession>X1L2Z8</accession>
<proteinExistence type="predicted"/>
<reference evidence="1" key="1">
    <citation type="journal article" date="2014" name="Front. Microbiol.">
        <title>High frequency of phylogenetically diverse reductive dehalogenase-homologous genes in deep subseafloor sedimentary metagenomes.</title>
        <authorList>
            <person name="Kawai M."/>
            <person name="Futagami T."/>
            <person name="Toyoda A."/>
            <person name="Takaki Y."/>
            <person name="Nishi S."/>
            <person name="Hori S."/>
            <person name="Arai W."/>
            <person name="Tsubouchi T."/>
            <person name="Morono Y."/>
            <person name="Uchiyama I."/>
            <person name="Ito T."/>
            <person name="Fujiyama A."/>
            <person name="Inagaki F."/>
            <person name="Takami H."/>
        </authorList>
    </citation>
    <scope>NUCLEOTIDE SEQUENCE</scope>
    <source>
        <strain evidence="1">Expedition CK06-06</strain>
    </source>
</reference>
<feature type="non-terminal residue" evidence="1">
    <location>
        <position position="1"/>
    </location>
</feature>
<gene>
    <name evidence="1" type="ORF">S06H3_13260</name>
</gene>
<evidence type="ECO:0000313" key="1">
    <source>
        <dbReference type="EMBL" id="GAI13343.1"/>
    </source>
</evidence>
<organism evidence="1">
    <name type="scientific">marine sediment metagenome</name>
    <dbReference type="NCBI Taxonomy" id="412755"/>
    <lineage>
        <taxon>unclassified sequences</taxon>
        <taxon>metagenomes</taxon>
        <taxon>ecological metagenomes</taxon>
    </lineage>
</organism>
<dbReference type="EMBL" id="BARV01006469">
    <property type="protein sequence ID" value="GAI13343.1"/>
    <property type="molecule type" value="Genomic_DNA"/>
</dbReference>